<evidence type="ECO:0000256" key="2">
    <source>
        <dbReference type="ARBA" id="ARBA00009191"/>
    </source>
</evidence>
<dbReference type="EMBL" id="JBBPBN010000016">
    <property type="protein sequence ID" value="KAK9021523.1"/>
    <property type="molecule type" value="Genomic_DNA"/>
</dbReference>
<dbReference type="Pfam" id="PF20067">
    <property type="entry name" value="SSL_N"/>
    <property type="match status" value="1"/>
</dbReference>
<dbReference type="InterPro" id="IPR018119">
    <property type="entry name" value="Strictosidine_synth_cons-reg"/>
</dbReference>
<keyword evidence="3" id="KW-0926">Vacuole</keyword>
<comment type="subcellular location">
    <subcellularLocation>
        <location evidence="1">Vacuole</location>
    </subcellularLocation>
</comment>
<evidence type="ECO:0000256" key="5">
    <source>
        <dbReference type="SAM" id="SignalP"/>
    </source>
</evidence>
<proteinExistence type="inferred from homology"/>
<name>A0ABR2S8L1_9ROSI</name>
<dbReference type="PANTHER" id="PTHR10426">
    <property type="entry name" value="STRICTOSIDINE SYNTHASE-RELATED"/>
    <property type="match status" value="1"/>
</dbReference>
<dbReference type="SUPFAM" id="SSF63829">
    <property type="entry name" value="Calcium-dependent phosphotriesterase"/>
    <property type="match status" value="1"/>
</dbReference>
<reference evidence="7 8" key="1">
    <citation type="journal article" date="2024" name="G3 (Bethesda)">
        <title>Genome assembly of Hibiscus sabdariffa L. provides insights into metabolisms of medicinal natural products.</title>
        <authorList>
            <person name="Kim T."/>
        </authorList>
    </citation>
    <scope>NUCLEOTIDE SEQUENCE [LARGE SCALE GENOMIC DNA]</scope>
    <source>
        <strain evidence="7">TK-2024</strain>
        <tissue evidence="7">Old leaves</tissue>
    </source>
</reference>
<keyword evidence="8" id="KW-1185">Reference proteome</keyword>
<protein>
    <recommendedName>
        <fullName evidence="6">Strictosidine synthase conserved region domain-containing protein</fullName>
    </recommendedName>
</protein>
<evidence type="ECO:0000313" key="8">
    <source>
        <dbReference type="Proteomes" id="UP001396334"/>
    </source>
</evidence>
<keyword evidence="5" id="KW-0732">Signal</keyword>
<comment type="caution">
    <text evidence="7">The sequence shown here is derived from an EMBL/GenBank/DDBJ whole genome shotgun (WGS) entry which is preliminary data.</text>
</comment>
<dbReference type="InterPro" id="IPR011042">
    <property type="entry name" value="6-blade_b-propeller_TolB-like"/>
</dbReference>
<accession>A0ABR2S8L1</accession>
<evidence type="ECO:0000256" key="1">
    <source>
        <dbReference type="ARBA" id="ARBA00004116"/>
    </source>
</evidence>
<dbReference type="Pfam" id="PF03088">
    <property type="entry name" value="Str_synth"/>
    <property type="match status" value="1"/>
</dbReference>
<feature type="domain" description="Strictosidine synthase conserved region" evidence="6">
    <location>
        <begin position="149"/>
        <end position="232"/>
    </location>
</feature>
<evidence type="ECO:0000259" key="6">
    <source>
        <dbReference type="Pfam" id="PF03088"/>
    </source>
</evidence>
<dbReference type="Proteomes" id="UP001396334">
    <property type="component" value="Unassembled WGS sequence"/>
</dbReference>
<evidence type="ECO:0000256" key="4">
    <source>
        <dbReference type="ARBA" id="ARBA00023180"/>
    </source>
</evidence>
<feature type="signal peptide" evidence="5">
    <location>
        <begin position="1"/>
        <end position="24"/>
    </location>
</feature>
<sequence length="337" mass="37723">MFLFSVKFLVVMFFLSENVIRSYQQVPRNYDQMELDQASGPESIAFDCKNEGPYVGVSDGRILKWQGPNLGWKEFAVTSPNRDKKVCDGTTNPDLEPTCGRPLGLKFNRKTCDLYIADAYFGLSVVGPNGGKARQLVTSAEGIPFRLTNALDIDTDTGVIYFTDSSNIYQRRQIFLAVLTFDKTGRLLKYDPRTNNVTVVYKGLAFPNGVALSKDNSFLLVAESMKMRILKFELEDETNSYVPKQFVQLSRTPDNIKRNDRGEFWIGLNSGRERIQTDLLGLNIDPVGAKYDGDGKVLEQLDGNGGLTFDTVSEIEEFNGKLYIGSVVKPYVGILYA</sequence>
<comment type="similarity">
    <text evidence="2">Belongs to the strictosidine synthase family.</text>
</comment>
<evidence type="ECO:0000313" key="7">
    <source>
        <dbReference type="EMBL" id="KAK9021523.1"/>
    </source>
</evidence>
<feature type="chain" id="PRO_5045044411" description="Strictosidine synthase conserved region domain-containing protein" evidence="5">
    <location>
        <begin position="25"/>
        <end position="337"/>
    </location>
</feature>
<keyword evidence="4" id="KW-0325">Glycoprotein</keyword>
<dbReference type="Gene3D" id="2.120.10.30">
    <property type="entry name" value="TolB, C-terminal domain"/>
    <property type="match status" value="1"/>
</dbReference>
<evidence type="ECO:0000256" key="3">
    <source>
        <dbReference type="ARBA" id="ARBA00022554"/>
    </source>
</evidence>
<dbReference type="PANTHER" id="PTHR10426:SF86">
    <property type="entry name" value="PROTEIN STRICTOSIDINE SYNTHASE-LIKE 10-LIKE"/>
    <property type="match status" value="1"/>
</dbReference>
<gene>
    <name evidence="7" type="ORF">V6N11_011510</name>
</gene>
<organism evidence="7 8">
    <name type="scientific">Hibiscus sabdariffa</name>
    <name type="common">roselle</name>
    <dbReference type="NCBI Taxonomy" id="183260"/>
    <lineage>
        <taxon>Eukaryota</taxon>
        <taxon>Viridiplantae</taxon>
        <taxon>Streptophyta</taxon>
        <taxon>Embryophyta</taxon>
        <taxon>Tracheophyta</taxon>
        <taxon>Spermatophyta</taxon>
        <taxon>Magnoliopsida</taxon>
        <taxon>eudicotyledons</taxon>
        <taxon>Gunneridae</taxon>
        <taxon>Pentapetalae</taxon>
        <taxon>rosids</taxon>
        <taxon>malvids</taxon>
        <taxon>Malvales</taxon>
        <taxon>Malvaceae</taxon>
        <taxon>Malvoideae</taxon>
        <taxon>Hibiscus</taxon>
    </lineage>
</organism>